<accession>A0ABV7G3C4</accession>
<reference evidence="3" key="1">
    <citation type="journal article" date="2019" name="Int. J. Syst. Evol. Microbiol.">
        <title>The Global Catalogue of Microorganisms (GCM) 10K type strain sequencing project: providing services to taxonomists for standard genome sequencing and annotation.</title>
        <authorList>
            <consortium name="The Broad Institute Genomics Platform"/>
            <consortium name="The Broad Institute Genome Sequencing Center for Infectious Disease"/>
            <person name="Wu L."/>
            <person name="Ma J."/>
        </authorList>
    </citation>
    <scope>NUCLEOTIDE SEQUENCE [LARGE SCALE GENOMIC DNA]</scope>
    <source>
        <strain evidence="3">KCTC 52094</strain>
    </source>
</reference>
<evidence type="ECO:0000313" key="3">
    <source>
        <dbReference type="Proteomes" id="UP001595593"/>
    </source>
</evidence>
<feature type="compositionally biased region" description="Basic and acidic residues" evidence="1">
    <location>
        <begin position="113"/>
        <end position="122"/>
    </location>
</feature>
<feature type="region of interest" description="Disordered" evidence="1">
    <location>
        <begin position="113"/>
        <end position="141"/>
    </location>
</feature>
<keyword evidence="3" id="KW-1185">Reference proteome</keyword>
<dbReference type="InterPro" id="IPR009562">
    <property type="entry name" value="DUF1178"/>
</dbReference>
<dbReference type="EMBL" id="JBHRTN010000010">
    <property type="protein sequence ID" value="MFC3125930.1"/>
    <property type="molecule type" value="Genomic_DNA"/>
</dbReference>
<evidence type="ECO:0000256" key="1">
    <source>
        <dbReference type="SAM" id="MobiDB-lite"/>
    </source>
</evidence>
<dbReference type="PIRSF" id="PIRSF032131">
    <property type="entry name" value="UCP032131"/>
    <property type="match status" value="1"/>
</dbReference>
<dbReference type="Proteomes" id="UP001595593">
    <property type="component" value="Unassembled WGS sequence"/>
</dbReference>
<gene>
    <name evidence="2" type="ORF">ACFOD4_12745</name>
</gene>
<proteinExistence type="predicted"/>
<protein>
    <submittedName>
        <fullName evidence="2">DUF1178 family protein</fullName>
    </submittedName>
</protein>
<dbReference type="RefSeq" id="WP_379596945.1">
    <property type="nucleotide sequence ID" value="NZ_JBHRTN010000010.1"/>
</dbReference>
<sequence length="154" mass="16825">MIHYHLLCEQDHQFDGWYKDSAAFDKLVKAGLVDCPVCSSSKVRRALMSPAIGKGRDNASPEPPPNRAGSDTAQPLAAGPMPAQMVALLQKMRAEVEKSCDYVGNSFADEARRMHRGEREPRGIYGEASDSDAEALKDEGIDVARLPWVPRADG</sequence>
<evidence type="ECO:0000313" key="2">
    <source>
        <dbReference type="EMBL" id="MFC3125930.1"/>
    </source>
</evidence>
<comment type="caution">
    <text evidence="2">The sequence shown here is derived from an EMBL/GenBank/DDBJ whole genome shotgun (WGS) entry which is preliminary data.</text>
</comment>
<dbReference type="Pfam" id="PF06676">
    <property type="entry name" value="DUF1178"/>
    <property type="match status" value="1"/>
</dbReference>
<name>A0ABV7G3C4_9PROT</name>
<organism evidence="2 3">
    <name type="scientific">Teichococcus globiformis</name>
    <dbReference type="NCBI Taxonomy" id="2307229"/>
    <lineage>
        <taxon>Bacteria</taxon>
        <taxon>Pseudomonadati</taxon>
        <taxon>Pseudomonadota</taxon>
        <taxon>Alphaproteobacteria</taxon>
        <taxon>Acetobacterales</taxon>
        <taxon>Roseomonadaceae</taxon>
        <taxon>Roseomonas</taxon>
    </lineage>
</organism>
<feature type="region of interest" description="Disordered" evidence="1">
    <location>
        <begin position="49"/>
        <end position="79"/>
    </location>
</feature>